<dbReference type="InterPro" id="IPR052163">
    <property type="entry name" value="DGC-Regulatory_Protein"/>
</dbReference>
<feature type="domain" description="PAC" evidence="10">
    <location>
        <begin position="439"/>
        <end position="491"/>
    </location>
</feature>
<dbReference type="SUPFAM" id="SSF55073">
    <property type="entry name" value="Nucleotide cyclase"/>
    <property type="match status" value="1"/>
</dbReference>
<dbReference type="InterPro" id="IPR048760">
    <property type="entry name" value="VP0354-like_sensor_dom"/>
</dbReference>
<protein>
    <recommendedName>
        <fullName evidence="14">Diguanylate cyclase</fullName>
    </recommendedName>
</protein>
<feature type="domain" description="PAS" evidence="9">
    <location>
        <begin position="366"/>
        <end position="437"/>
    </location>
</feature>
<evidence type="ECO:0000259" key="9">
    <source>
        <dbReference type="PROSITE" id="PS50112"/>
    </source>
</evidence>
<dbReference type="Proteomes" id="UP000193396">
    <property type="component" value="Unassembled WGS sequence"/>
</dbReference>
<feature type="transmembrane region" description="Helical" evidence="8">
    <location>
        <begin position="334"/>
        <end position="355"/>
    </location>
</feature>
<comment type="caution">
    <text evidence="12">The sequence shown here is derived from an EMBL/GenBank/DDBJ whole genome shotgun (WGS) entry which is preliminary data.</text>
</comment>
<evidence type="ECO:0000256" key="7">
    <source>
        <dbReference type="ARBA" id="ARBA00023012"/>
    </source>
</evidence>
<organism evidence="12 13">
    <name type="scientific">Thalassospira alkalitolerans</name>
    <dbReference type="NCBI Taxonomy" id="1293890"/>
    <lineage>
        <taxon>Bacteria</taxon>
        <taxon>Pseudomonadati</taxon>
        <taxon>Pseudomonadota</taxon>
        <taxon>Alphaproteobacteria</taxon>
        <taxon>Rhodospirillales</taxon>
        <taxon>Thalassospiraceae</taxon>
        <taxon>Thalassospira</taxon>
    </lineage>
</organism>
<feature type="domain" description="GGDEF" evidence="11">
    <location>
        <begin position="523"/>
        <end position="655"/>
    </location>
</feature>
<evidence type="ECO:0000256" key="4">
    <source>
        <dbReference type="ARBA" id="ARBA00022741"/>
    </source>
</evidence>
<dbReference type="PROSITE" id="PS50113">
    <property type="entry name" value="PAC"/>
    <property type="match status" value="1"/>
</dbReference>
<dbReference type="InterPro" id="IPR000160">
    <property type="entry name" value="GGDEF_dom"/>
</dbReference>
<evidence type="ECO:0000259" key="10">
    <source>
        <dbReference type="PROSITE" id="PS50113"/>
    </source>
</evidence>
<dbReference type="STRING" id="1293890.TALK_10725"/>
<dbReference type="PROSITE" id="PS50887">
    <property type="entry name" value="GGDEF"/>
    <property type="match status" value="1"/>
</dbReference>
<dbReference type="PROSITE" id="PS50112">
    <property type="entry name" value="PAS"/>
    <property type="match status" value="1"/>
</dbReference>
<dbReference type="Pfam" id="PF21623">
    <property type="entry name" value="HK_sensor_dom_bact"/>
    <property type="match status" value="1"/>
</dbReference>
<dbReference type="Gene3D" id="3.30.70.270">
    <property type="match status" value="1"/>
</dbReference>
<proteinExistence type="predicted"/>
<dbReference type="PANTHER" id="PTHR46663:SF3">
    <property type="entry name" value="SLL0267 PROTEIN"/>
    <property type="match status" value="1"/>
</dbReference>
<keyword evidence="2" id="KW-0597">Phosphoprotein</keyword>
<dbReference type="InterPro" id="IPR035965">
    <property type="entry name" value="PAS-like_dom_sf"/>
</dbReference>
<dbReference type="NCBIfam" id="TIGR00229">
    <property type="entry name" value="sensory_box"/>
    <property type="match status" value="1"/>
</dbReference>
<dbReference type="InterPro" id="IPR000700">
    <property type="entry name" value="PAS-assoc_C"/>
</dbReference>
<dbReference type="RefSeq" id="WP_085618658.1">
    <property type="nucleotide sequence ID" value="NZ_JFKB01000006.1"/>
</dbReference>
<keyword evidence="8" id="KW-1133">Transmembrane helix</keyword>
<dbReference type="InterPro" id="IPR043128">
    <property type="entry name" value="Rev_trsase/Diguanyl_cyclase"/>
</dbReference>
<dbReference type="GO" id="GO:0005524">
    <property type="term" value="F:ATP binding"/>
    <property type="evidence" value="ECO:0007669"/>
    <property type="project" value="UniProtKB-KW"/>
</dbReference>
<evidence type="ECO:0000259" key="11">
    <source>
        <dbReference type="PROSITE" id="PS50887"/>
    </source>
</evidence>
<accession>A0A1Y2LBM5</accession>
<dbReference type="AlphaFoldDB" id="A0A1Y2LBM5"/>
<dbReference type="Gene3D" id="3.30.450.20">
    <property type="entry name" value="PAS domain"/>
    <property type="match status" value="2"/>
</dbReference>
<dbReference type="PANTHER" id="PTHR46663">
    <property type="entry name" value="DIGUANYLATE CYCLASE DGCT-RELATED"/>
    <property type="match status" value="1"/>
</dbReference>
<feature type="transmembrane region" description="Helical" evidence="8">
    <location>
        <begin position="12"/>
        <end position="36"/>
    </location>
</feature>
<evidence type="ECO:0000313" key="12">
    <source>
        <dbReference type="EMBL" id="OSQ48059.1"/>
    </source>
</evidence>
<dbReference type="CDD" id="cd01949">
    <property type="entry name" value="GGDEF"/>
    <property type="match status" value="1"/>
</dbReference>
<keyword evidence="7" id="KW-0902">Two-component regulatory system</keyword>
<dbReference type="SUPFAM" id="SSF103190">
    <property type="entry name" value="Sensory domain-like"/>
    <property type="match status" value="1"/>
</dbReference>
<dbReference type="CDD" id="cd00130">
    <property type="entry name" value="PAS"/>
    <property type="match status" value="1"/>
</dbReference>
<dbReference type="SMART" id="SM00267">
    <property type="entry name" value="GGDEF"/>
    <property type="match status" value="1"/>
</dbReference>
<sequence length="659" mass="73052">MKFRRGIGNAGYIKSFLICFIPLCTVFGLLMTFLVWDGSSTRLKTVSDEQKFNLEKSLSELQEKIGNVVSDLLILSESLSLDATFDGTSSFARLGEEYVLFSQRRMVYDQIRFIDNDGKETVRVNYGGGVPYIVPGRDLQDKADRPYFRLVAGAPRGTVYISGIDLNRELGEIERPIKPVIRLSAPVFDRLGDHQGVIVLNLRATPLFDDVLAPLAAGHAQPFVLDQEGNWIRGGNREENWSMVLGDDPASIVDRYSEGWENIRLGLQSFQTENGLFTVQKLGVADMFMMRDSSRSLSVLLSDDAEASSRLNLYIGARVAPDVLDALLWPQRSMMVTISIAFIVLIAVGSAAFAWTRQRQLADSFDARLSSQVLKVSKNSVVVTDKAGIIKTVNPGFTAMTGYLPTEAVGQPLSFLRAARENTENLDDILMAARSNGIWEGEVRNRRKSGDFFYSNVVVSAIGNENGEAVSFVEMGVDISHHMENAKELWRLANHDALTGLPNRPLFEDRLEVACAHAEKEGHMIAVLYIDLDAFKPVNDRYGHEVGDVVLTTVGQRITNTVRHGDTVSRLGGDEFAIIVSDIKNPEEADWVSQKVTAAIQRKIETDGITIKISASIGISIFPNDSRDVATLFGFADSAMSQQKRTRKSIEEREQRTAH</sequence>
<dbReference type="Pfam" id="PF00990">
    <property type="entry name" value="GGDEF"/>
    <property type="match status" value="1"/>
</dbReference>
<keyword evidence="13" id="KW-1185">Reference proteome</keyword>
<keyword evidence="4" id="KW-0547">Nucleotide-binding</keyword>
<dbReference type="InterPro" id="IPR029151">
    <property type="entry name" value="Sensor-like_sf"/>
</dbReference>
<dbReference type="GO" id="GO:0016301">
    <property type="term" value="F:kinase activity"/>
    <property type="evidence" value="ECO:0007669"/>
    <property type="project" value="UniProtKB-KW"/>
</dbReference>
<keyword evidence="6" id="KW-0067">ATP-binding</keyword>
<dbReference type="SUPFAM" id="SSF55785">
    <property type="entry name" value="PYP-like sensor domain (PAS domain)"/>
    <property type="match status" value="1"/>
</dbReference>
<dbReference type="EMBL" id="JFKB01000006">
    <property type="protein sequence ID" value="OSQ48059.1"/>
    <property type="molecule type" value="Genomic_DNA"/>
</dbReference>
<dbReference type="OrthoDB" id="7333362at2"/>
<evidence type="ECO:0000256" key="6">
    <source>
        <dbReference type="ARBA" id="ARBA00022840"/>
    </source>
</evidence>
<keyword evidence="8" id="KW-0472">Membrane</keyword>
<keyword evidence="5" id="KW-0418">Kinase</keyword>
<reference evidence="12 13" key="1">
    <citation type="submission" date="2014-03" db="EMBL/GenBank/DDBJ databases">
        <title>The draft genome sequence of Thalassospira alkalitolerans JCM 18968.</title>
        <authorList>
            <person name="Lai Q."/>
            <person name="Shao Z."/>
        </authorList>
    </citation>
    <scope>NUCLEOTIDE SEQUENCE [LARGE SCALE GENOMIC DNA]</scope>
    <source>
        <strain evidence="12 13">JCM 18968</strain>
    </source>
</reference>
<dbReference type="Pfam" id="PF13426">
    <property type="entry name" value="PAS_9"/>
    <property type="match status" value="1"/>
</dbReference>
<dbReference type="GO" id="GO:0016020">
    <property type="term" value="C:membrane"/>
    <property type="evidence" value="ECO:0007669"/>
    <property type="project" value="UniProtKB-SubCell"/>
</dbReference>
<evidence type="ECO:0000256" key="1">
    <source>
        <dbReference type="ARBA" id="ARBA00004370"/>
    </source>
</evidence>
<evidence type="ECO:0000256" key="8">
    <source>
        <dbReference type="SAM" id="Phobius"/>
    </source>
</evidence>
<evidence type="ECO:0000256" key="3">
    <source>
        <dbReference type="ARBA" id="ARBA00022679"/>
    </source>
</evidence>
<evidence type="ECO:0000256" key="2">
    <source>
        <dbReference type="ARBA" id="ARBA00022553"/>
    </source>
</evidence>
<dbReference type="InterPro" id="IPR000014">
    <property type="entry name" value="PAS"/>
</dbReference>
<name>A0A1Y2LBM5_9PROT</name>
<keyword evidence="3" id="KW-0808">Transferase</keyword>
<evidence type="ECO:0000256" key="5">
    <source>
        <dbReference type="ARBA" id="ARBA00022777"/>
    </source>
</evidence>
<keyword evidence="8" id="KW-0812">Transmembrane</keyword>
<evidence type="ECO:0000313" key="13">
    <source>
        <dbReference type="Proteomes" id="UP000193396"/>
    </source>
</evidence>
<comment type="subcellular location">
    <subcellularLocation>
        <location evidence="1">Membrane</location>
    </subcellularLocation>
</comment>
<dbReference type="GO" id="GO:0000160">
    <property type="term" value="P:phosphorelay signal transduction system"/>
    <property type="evidence" value="ECO:0007669"/>
    <property type="project" value="UniProtKB-KW"/>
</dbReference>
<gene>
    <name evidence="12" type="ORF">TALK_10725</name>
</gene>
<dbReference type="InterPro" id="IPR029787">
    <property type="entry name" value="Nucleotide_cyclase"/>
</dbReference>
<dbReference type="NCBIfam" id="TIGR00254">
    <property type="entry name" value="GGDEF"/>
    <property type="match status" value="1"/>
</dbReference>
<evidence type="ECO:0008006" key="14">
    <source>
        <dbReference type="Google" id="ProtNLM"/>
    </source>
</evidence>